<accession>A0AA97A1M3</accession>
<dbReference type="EMBL" id="CP118734">
    <property type="protein sequence ID" value="WNY49802.1"/>
    <property type="molecule type" value="Genomic_DNA"/>
</dbReference>
<dbReference type="AlphaFoldDB" id="A0AA97A1M3"/>
<reference evidence="2 3" key="1">
    <citation type="submission" date="2023-02" db="EMBL/GenBank/DDBJ databases">
        <title>Streptococcus sp. Genome Sequencing and Assembly.</title>
        <authorList>
            <person name="Shore S.M."/>
            <person name="Nicholson T.L."/>
        </authorList>
    </citation>
    <scope>NUCLEOTIDE SEQUENCE [LARGE SCALE GENOMIC DNA]</scope>
    <source>
        <strain evidence="2 3">29892</strain>
    </source>
</reference>
<keyword evidence="3" id="KW-1185">Reference proteome</keyword>
<gene>
    <name evidence="2" type="ORF">PW220_03950</name>
</gene>
<evidence type="ECO:0000313" key="3">
    <source>
        <dbReference type="Proteomes" id="UP001301526"/>
    </source>
</evidence>
<evidence type="ECO:0000256" key="1">
    <source>
        <dbReference type="SAM" id="MobiDB-lite"/>
    </source>
</evidence>
<feature type="compositionally biased region" description="Polar residues" evidence="1">
    <location>
        <begin position="1"/>
        <end position="14"/>
    </location>
</feature>
<protein>
    <submittedName>
        <fullName evidence="2">Uncharacterized protein</fullName>
    </submittedName>
</protein>
<name>A0AA97A1M3_9STRE</name>
<organism evidence="2 3">
    <name type="scientific">Streptococcus iners subsp. hyiners</name>
    <dbReference type="NCBI Taxonomy" id="3028083"/>
    <lineage>
        <taxon>Bacteria</taxon>
        <taxon>Bacillati</taxon>
        <taxon>Bacillota</taxon>
        <taxon>Bacilli</taxon>
        <taxon>Lactobacillales</taxon>
        <taxon>Streptococcaceae</taxon>
        <taxon>Streptococcus</taxon>
        <taxon>Streptococcus iners</taxon>
    </lineage>
</organism>
<feature type="region of interest" description="Disordered" evidence="1">
    <location>
        <begin position="1"/>
        <end position="24"/>
    </location>
</feature>
<evidence type="ECO:0000313" key="2">
    <source>
        <dbReference type="EMBL" id="WNY49802.1"/>
    </source>
</evidence>
<sequence length="201" mass="23059">MANQVNHSQSNNNPYRYESQKSYDDRPCLSGEVLAPFVIKDKVMLSVLKINRNNLRTFKFGGKSVLVGFVPVTLEEFDITMKVFNADVHEYLSRHSRSKLDTTSLEEMMESKDGMRSCGYDPSAISSYEETLMLNETLKELIEVVYQRSPKHGKILKLIYGNYEITKQEIIAKMGMKKTQGYDAIKKAHALAKEVYKELNQ</sequence>
<dbReference type="RefSeq" id="WP_248054472.1">
    <property type="nucleotide sequence ID" value="NZ_CP118734.1"/>
</dbReference>
<proteinExistence type="predicted"/>
<dbReference type="Proteomes" id="UP001301526">
    <property type="component" value="Chromosome"/>
</dbReference>